<organism evidence="2 3">
    <name type="scientific">Flavobacterium granuli</name>
    <dbReference type="NCBI Taxonomy" id="280093"/>
    <lineage>
        <taxon>Bacteria</taxon>
        <taxon>Pseudomonadati</taxon>
        <taxon>Bacteroidota</taxon>
        <taxon>Flavobacteriia</taxon>
        <taxon>Flavobacteriales</taxon>
        <taxon>Flavobacteriaceae</taxon>
        <taxon>Flavobacterium</taxon>
    </lineage>
</organism>
<evidence type="ECO:0000313" key="1">
    <source>
        <dbReference type="EMBL" id="PRZ21579.1"/>
    </source>
</evidence>
<dbReference type="RefSeq" id="WP_170066904.1">
    <property type="nucleotide sequence ID" value="NZ_FQWO01000009.1"/>
</dbReference>
<proteinExistence type="predicted"/>
<dbReference type="Proteomes" id="UP000184384">
    <property type="component" value="Unassembled WGS sequence"/>
</dbReference>
<accession>A0A1M5R2K7</accession>
<reference evidence="2" key="2">
    <citation type="submission" date="2016-11" db="EMBL/GenBank/DDBJ databases">
        <authorList>
            <person name="Jaros S."/>
            <person name="Januszkiewicz K."/>
            <person name="Wedrychowicz H."/>
        </authorList>
    </citation>
    <scope>NUCLEOTIDE SEQUENCE [LARGE SCALE GENOMIC DNA]</scope>
    <source>
        <strain evidence="2">DSM 19729</strain>
    </source>
</reference>
<reference evidence="1 4" key="3">
    <citation type="submission" date="2018-03" db="EMBL/GenBank/DDBJ databases">
        <title>Genomic Encyclopedia of Archaeal and Bacterial Type Strains, Phase II (KMG-II): from individual species to whole genera.</title>
        <authorList>
            <person name="Goeker M."/>
        </authorList>
    </citation>
    <scope>NUCLEOTIDE SEQUENCE [LARGE SCALE GENOMIC DNA]</scope>
    <source>
        <strain evidence="1 4">DSM 17797</strain>
    </source>
</reference>
<dbReference type="STRING" id="280093.SAMN05443373_10917"/>
<reference evidence="3" key="1">
    <citation type="submission" date="2016-11" db="EMBL/GenBank/DDBJ databases">
        <authorList>
            <person name="Varghese N."/>
            <person name="Submissions S."/>
        </authorList>
    </citation>
    <scope>NUCLEOTIDE SEQUENCE [LARGE SCALE GENOMIC DNA]</scope>
    <source>
        <strain evidence="3">DSM 19729</strain>
    </source>
</reference>
<dbReference type="AlphaFoldDB" id="A0A1M5R2K7"/>
<protein>
    <submittedName>
        <fullName evidence="2">Uncharacterized protein</fullName>
    </submittedName>
</protein>
<evidence type="ECO:0000313" key="3">
    <source>
        <dbReference type="Proteomes" id="UP000184384"/>
    </source>
</evidence>
<dbReference type="EMBL" id="PVUB01000008">
    <property type="protein sequence ID" value="PRZ21579.1"/>
    <property type="molecule type" value="Genomic_DNA"/>
</dbReference>
<dbReference type="EMBL" id="FQWO01000009">
    <property type="protein sequence ID" value="SHH20346.1"/>
    <property type="molecule type" value="Genomic_DNA"/>
</dbReference>
<name>A0A1M5R2K7_9FLAO</name>
<evidence type="ECO:0000313" key="4">
    <source>
        <dbReference type="Proteomes" id="UP000237771"/>
    </source>
</evidence>
<gene>
    <name evidence="1" type="ORF">BC624_10817</name>
    <name evidence="2" type="ORF">SAMN05443373_10917</name>
</gene>
<sequence>MTELQIKLHDLLSNLEAAILSGKYRAAISVGSFYIKSNVVGLAVSMGWLLIKGQLEE</sequence>
<evidence type="ECO:0000313" key="2">
    <source>
        <dbReference type="EMBL" id="SHH20346.1"/>
    </source>
</evidence>
<dbReference type="Proteomes" id="UP000237771">
    <property type="component" value="Unassembled WGS sequence"/>
</dbReference>
<keyword evidence="4" id="KW-1185">Reference proteome</keyword>